<dbReference type="SUPFAM" id="SSF56784">
    <property type="entry name" value="HAD-like"/>
    <property type="match status" value="1"/>
</dbReference>
<evidence type="ECO:0000256" key="1">
    <source>
        <dbReference type="SAM" id="MobiDB-lite"/>
    </source>
</evidence>
<keyword evidence="3" id="KW-1185">Reference proteome</keyword>
<dbReference type="InterPro" id="IPR052898">
    <property type="entry name" value="ACAD10-like"/>
</dbReference>
<dbReference type="PANTHER" id="PTHR47829:SF1">
    <property type="entry name" value="HAD FAMILY PHOSPHATASE"/>
    <property type="match status" value="1"/>
</dbReference>
<feature type="non-terminal residue" evidence="2">
    <location>
        <position position="1"/>
    </location>
</feature>
<dbReference type="InterPro" id="IPR036412">
    <property type="entry name" value="HAD-like_sf"/>
</dbReference>
<dbReference type="EMBL" id="CAUYUJ010019660">
    <property type="protein sequence ID" value="CAK0892748.1"/>
    <property type="molecule type" value="Genomic_DNA"/>
</dbReference>
<dbReference type="Proteomes" id="UP001189429">
    <property type="component" value="Unassembled WGS sequence"/>
</dbReference>
<accession>A0ABN9X4Y7</accession>
<evidence type="ECO:0000313" key="2">
    <source>
        <dbReference type="EMBL" id="CAK0892748.1"/>
    </source>
</evidence>
<name>A0ABN9X4Y7_9DINO</name>
<dbReference type="InterPro" id="IPR006439">
    <property type="entry name" value="HAD-SF_hydro_IA"/>
</dbReference>
<dbReference type="NCBIfam" id="TIGR01509">
    <property type="entry name" value="HAD-SF-IA-v3"/>
    <property type="match status" value="1"/>
</dbReference>
<comment type="caution">
    <text evidence="2">The sequence shown here is derived from an EMBL/GenBank/DDBJ whole genome shotgun (WGS) entry which is preliminary data.</text>
</comment>
<gene>
    <name evidence="2" type="ORF">PCOR1329_LOCUS72323</name>
</gene>
<organism evidence="2 3">
    <name type="scientific">Prorocentrum cordatum</name>
    <dbReference type="NCBI Taxonomy" id="2364126"/>
    <lineage>
        <taxon>Eukaryota</taxon>
        <taxon>Sar</taxon>
        <taxon>Alveolata</taxon>
        <taxon>Dinophyceae</taxon>
        <taxon>Prorocentrales</taxon>
        <taxon>Prorocentraceae</taxon>
        <taxon>Prorocentrum</taxon>
    </lineage>
</organism>
<sequence length="182" mass="19844">PPPPPPPPILLLRSSSSMPDSSLPPRGRMPSGGSPAPRPLMLRCVRRLREAGLTVAALTNNYAPGPPSSEAERIRREEEHAAFAARFDHFIRESRVVGLSKPDPKIYSLALRQIGCQASEAIFLDDIKVNLKAPAQMGVHTILVRNETECSFHEALRELEVVSGVKLLDGSTNVDELPASRL</sequence>
<protein>
    <submittedName>
        <fullName evidence="2">Uncharacterized protein</fullName>
    </submittedName>
</protein>
<feature type="region of interest" description="Disordered" evidence="1">
    <location>
        <begin position="1"/>
        <end position="39"/>
    </location>
</feature>
<proteinExistence type="predicted"/>
<dbReference type="Gene3D" id="3.40.50.1000">
    <property type="entry name" value="HAD superfamily/HAD-like"/>
    <property type="match status" value="1"/>
</dbReference>
<dbReference type="PANTHER" id="PTHR47829">
    <property type="entry name" value="HYDROLASE, PUTATIVE (AFU_ORTHOLOGUE AFUA_1G12880)-RELATED"/>
    <property type="match status" value="1"/>
</dbReference>
<dbReference type="InterPro" id="IPR023214">
    <property type="entry name" value="HAD_sf"/>
</dbReference>
<feature type="compositionally biased region" description="Low complexity" evidence="1">
    <location>
        <begin position="10"/>
        <end position="35"/>
    </location>
</feature>
<evidence type="ECO:0000313" key="3">
    <source>
        <dbReference type="Proteomes" id="UP001189429"/>
    </source>
</evidence>
<reference evidence="2" key="1">
    <citation type="submission" date="2023-10" db="EMBL/GenBank/DDBJ databases">
        <authorList>
            <person name="Chen Y."/>
            <person name="Shah S."/>
            <person name="Dougan E. K."/>
            <person name="Thang M."/>
            <person name="Chan C."/>
        </authorList>
    </citation>
    <scope>NUCLEOTIDE SEQUENCE [LARGE SCALE GENOMIC DNA]</scope>
</reference>
<dbReference type="Pfam" id="PF00702">
    <property type="entry name" value="Hydrolase"/>
    <property type="match status" value="1"/>
</dbReference>